<dbReference type="InterPro" id="IPR035681">
    <property type="entry name" value="ComA-like_MBL"/>
</dbReference>
<keyword evidence="4 6" id="KW-1133">Transmembrane helix</keyword>
<evidence type="ECO:0000259" key="7">
    <source>
        <dbReference type="SMART" id="SM00849"/>
    </source>
</evidence>
<dbReference type="Proteomes" id="UP000006732">
    <property type="component" value="Chromosome"/>
</dbReference>
<feature type="transmembrane region" description="Helical" evidence="6">
    <location>
        <begin position="25"/>
        <end position="47"/>
    </location>
</feature>
<dbReference type="PANTHER" id="PTHR30619:SF1">
    <property type="entry name" value="RECOMBINATION PROTEIN 2"/>
    <property type="match status" value="1"/>
</dbReference>
<keyword evidence="9" id="KW-1185">Reference proteome</keyword>
<dbReference type="Pfam" id="PF00753">
    <property type="entry name" value="Lactamase_B"/>
    <property type="match status" value="1"/>
</dbReference>
<keyword evidence="3 6" id="KW-0812">Transmembrane</keyword>
<sequence length="808" mass="87180">MAEGKHPLLMPFLALSTGLVLGDRYALSLPVSAVAAAFLALLLSCFVRHRLVQGSCTFLFFLVWGLYVLPLWTTPPEAERSILRYERRGAVVVEGVIRSLPMVAGTPGGSSTRFVLETSGVVRDGRLAPASGRLMVYVRSGEVSPGRGDLVRLLMRISTPHLLGLPGEFDFGRYLAHQGIVASASVARADDLLLMRGGVQDRLVASVDRQARLMGDFIRACLPDQRVSSVVAALLIGDQRRIADDLSRAYTRAGVSHILSISGFHVGILAFVVAQAVLLIATRFETLALRFNLRRVALLSSLPAMLLYLLLTGVAPATARSVVMLALFVLALYVERETDPVNALLVSAMMLVVVNPPSLFHISFQLSFLALWGMVLLVPRIMGRFGSIRRGWARSLLRFCAVSCAASIATVVPLLYVFNQASLNGILANFLVVPLLGYGAVLAGFCSLLLVPVCAPLARLFMWATGKLVAVSNRLVEEFARLPLITFGGITALDMLAFLLFMGLATFVRPGRVRTTLCLLTPLLAIAIHFSTPPLADGRLHVTMLSVGQGESLLIRLPPGEAMLVDGGGFPPDSGRDFGERILGPALLRLGVRRIDYMVMTHAHPDHLGGLSFVARTLPVGQFWEPVPGGDGGAYAELRAGLESRGIPRRLLAAGDTLPLPGGVTMAVLSPPVSQRERRGETDDGEMNEQSLVFRLTYGEHSFLFTADAGFATERRMLGQGVELASHLLKVGHHGSRFSTSEEFLARVSPRIALISAGSRNAFGLPSPRTLALLRRRGVAVYRTDLDGTVELVSDGRCLAVGTPWRPN</sequence>
<feature type="transmembrane region" description="Helical" evidence="6">
    <location>
        <begin position="395"/>
        <end position="418"/>
    </location>
</feature>
<evidence type="ECO:0000256" key="3">
    <source>
        <dbReference type="ARBA" id="ARBA00022692"/>
    </source>
</evidence>
<protein>
    <submittedName>
        <fullName evidence="8">DNA internalization-related competence protein ComEC/Rec2</fullName>
    </submittedName>
</protein>
<organism evidence="8 9">
    <name type="scientific">Pelobacter propionicus (strain DSM 2379 / NBRC 103807 / OttBd1)</name>
    <dbReference type="NCBI Taxonomy" id="338966"/>
    <lineage>
        <taxon>Bacteria</taxon>
        <taxon>Pseudomonadati</taxon>
        <taxon>Thermodesulfobacteriota</taxon>
        <taxon>Desulfuromonadia</taxon>
        <taxon>Desulfuromonadales</taxon>
        <taxon>Desulfuromonadaceae</taxon>
        <taxon>Pelobacter</taxon>
    </lineage>
</organism>
<gene>
    <name evidence="8" type="ordered locus">Ppro_1379</name>
</gene>
<proteinExistence type="predicted"/>
<feature type="transmembrane region" description="Helical" evidence="6">
    <location>
        <begin position="482"/>
        <end position="508"/>
    </location>
</feature>
<keyword evidence="2" id="KW-1003">Cell membrane</keyword>
<feature type="transmembrane region" description="Helical" evidence="6">
    <location>
        <begin position="54"/>
        <end position="72"/>
    </location>
</feature>
<dbReference type="AlphaFoldDB" id="A1ANS5"/>
<dbReference type="Pfam" id="PF13567">
    <property type="entry name" value="DUF4131"/>
    <property type="match status" value="1"/>
</dbReference>
<keyword evidence="5 6" id="KW-0472">Membrane</keyword>
<evidence type="ECO:0000256" key="1">
    <source>
        <dbReference type="ARBA" id="ARBA00004651"/>
    </source>
</evidence>
<dbReference type="NCBIfam" id="TIGR00360">
    <property type="entry name" value="ComEC_N-term"/>
    <property type="match status" value="1"/>
</dbReference>
<feature type="domain" description="Metallo-beta-lactamase" evidence="7">
    <location>
        <begin position="549"/>
        <end position="759"/>
    </location>
</feature>
<dbReference type="InterPro" id="IPR001279">
    <property type="entry name" value="Metallo-B-lactamas"/>
</dbReference>
<dbReference type="GO" id="GO:0005886">
    <property type="term" value="C:plasma membrane"/>
    <property type="evidence" value="ECO:0007669"/>
    <property type="project" value="UniProtKB-SubCell"/>
</dbReference>
<dbReference type="InterPro" id="IPR036866">
    <property type="entry name" value="RibonucZ/Hydroxyglut_hydro"/>
</dbReference>
<dbReference type="STRING" id="338966.Ppro_1379"/>
<dbReference type="SMART" id="SM00849">
    <property type="entry name" value="Lactamase_B"/>
    <property type="match status" value="1"/>
</dbReference>
<dbReference type="SUPFAM" id="SSF56281">
    <property type="entry name" value="Metallo-hydrolase/oxidoreductase"/>
    <property type="match status" value="1"/>
</dbReference>
<feature type="transmembrane region" description="Helical" evidence="6">
    <location>
        <begin position="438"/>
        <end position="461"/>
    </location>
</feature>
<accession>A1ANS5</accession>
<evidence type="ECO:0000313" key="8">
    <source>
        <dbReference type="EMBL" id="ABK98995.1"/>
    </source>
</evidence>
<evidence type="ECO:0000256" key="2">
    <source>
        <dbReference type="ARBA" id="ARBA00022475"/>
    </source>
</evidence>
<dbReference type="RefSeq" id="WP_011735288.1">
    <property type="nucleotide sequence ID" value="NC_008609.1"/>
</dbReference>
<reference evidence="8 9" key="1">
    <citation type="submission" date="2006-10" db="EMBL/GenBank/DDBJ databases">
        <title>Complete sequence of chromosome of Pelobacter propionicus DSM 2379.</title>
        <authorList>
            <consortium name="US DOE Joint Genome Institute"/>
            <person name="Copeland A."/>
            <person name="Lucas S."/>
            <person name="Lapidus A."/>
            <person name="Barry K."/>
            <person name="Detter J.C."/>
            <person name="Glavina del Rio T."/>
            <person name="Hammon N."/>
            <person name="Israni S."/>
            <person name="Dalin E."/>
            <person name="Tice H."/>
            <person name="Pitluck S."/>
            <person name="Saunders E."/>
            <person name="Brettin T."/>
            <person name="Bruce D."/>
            <person name="Han C."/>
            <person name="Tapia R."/>
            <person name="Schmutz J."/>
            <person name="Larimer F."/>
            <person name="Land M."/>
            <person name="Hauser L."/>
            <person name="Kyrpides N."/>
            <person name="Kim E."/>
            <person name="Lovley D."/>
            <person name="Richardson P."/>
        </authorList>
    </citation>
    <scope>NUCLEOTIDE SEQUENCE [LARGE SCALE GENOMIC DNA]</scope>
    <source>
        <strain evidence="9">DSM 2379 / NBRC 103807 / OttBd1</strain>
    </source>
</reference>
<comment type="subcellular location">
    <subcellularLocation>
        <location evidence="1">Cell membrane</location>
        <topology evidence="1">Multi-pass membrane protein</topology>
    </subcellularLocation>
</comment>
<name>A1ANS5_PELPD</name>
<feature type="transmembrane region" description="Helical" evidence="6">
    <location>
        <begin position="366"/>
        <end position="383"/>
    </location>
</feature>
<dbReference type="InterPro" id="IPR025405">
    <property type="entry name" value="DUF4131"/>
</dbReference>
<dbReference type="GO" id="GO:0030420">
    <property type="term" value="P:establishment of competence for transformation"/>
    <property type="evidence" value="ECO:0007669"/>
    <property type="project" value="InterPro"/>
</dbReference>
<evidence type="ECO:0000256" key="6">
    <source>
        <dbReference type="SAM" id="Phobius"/>
    </source>
</evidence>
<feature type="transmembrane region" description="Helical" evidence="6">
    <location>
        <begin position="293"/>
        <end position="311"/>
    </location>
</feature>
<dbReference type="NCBIfam" id="TIGR00361">
    <property type="entry name" value="ComEC_Rec2"/>
    <property type="match status" value="1"/>
</dbReference>
<dbReference type="EMBL" id="CP000482">
    <property type="protein sequence ID" value="ABK98995.1"/>
    <property type="molecule type" value="Genomic_DNA"/>
</dbReference>
<dbReference type="InterPro" id="IPR052159">
    <property type="entry name" value="Competence_DNA_uptake"/>
</dbReference>
<dbReference type="HOGENOM" id="CLU_010363_2_1_7"/>
<dbReference type="KEGG" id="ppd:Ppro_1379"/>
<evidence type="ECO:0000256" key="4">
    <source>
        <dbReference type="ARBA" id="ARBA00022989"/>
    </source>
</evidence>
<dbReference type="CDD" id="cd07731">
    <property type="entry name" value="ComA-like_MBL-fold"/>
    <property type="match status" value="1"/>
</dbReference>
<dbReference type="eggNOG" id="COG0658">
    <property type="taxonomic scope" value="Bacteria"/>
</dbReference>
<dbReference type="InterPro" id="IPR004477">
    <property type="entry name" value="ComEC_N"/>
</dbReference>
<feature type="transmembrane region" description="Helical" evidence="6">
    <location>
        <begin position="258"/>
        <end position="281"/>
    </location>
</feature>
<evidence type="ECO:0000256" key="5">
    <source>
        <dbReference type="ARBA" id="ARBA00023136"/>
    </source>
</evidence>
<dbReference type="eggNOG" id="COG2333">
    <property type="taxonomic scope" value="Bacteria"/>
</dbReference>
<dbReference type="InterPro" id="IPR004797">
    <property type="entry name" value="Competence_ComEC/Rec2"/>
</dbReference>
<dbReference type="Gene3D" id="3.60.15.10">
    <property type="entry name" value="Ribonuclease Z/Hydroxyacylglutathione hydrolase-like"/>
    <property type="match status" value="1"/>
</dbReference>
<dbReference type="PANTHER" id="PTHR30619">
    <property type="entry name" value="DNA INTERNALIZATION/COMPETENCE PROTEIN COMEC/REC2"/>
    <property type="match status" value="1"/>
</dbReference>
<dbReference type="Pfam" id="PF03772">
    <property type="entry name" value="Competence"/>
    <property type="match status" value="1"/>
</dbReference>
<evidence type="ECO:0000313" key="9">
    <source>
        <dbReference type="Proteomes" id="UP000006732"/>
    </source>
</evidence>